<evidence type="ECO:0000313" key="2">
    <source>
        <dbReference type="EMBL" id="SEA29440.1"/>
    </source>
</evidence>
<dbReference type="SMART" id="SM00530">
    <property type="entry name" value="HTH_XRE"/>
    <property type="match status" value="1"/>
</dbReference>
<dbReference type="RefSeq" id="WP_089760047.1">
    <property type="nucleotide sequence ID" value="NZ_BKAT01000013.1"/>
</dbReference>
<dbReference type="InterPro" id="IPR010982">
    <property type="entry name" value="Lambda_DNA-bd_dom_sf"/>
</dbReference>
<dbReference type="Proteomes" id="UP000199656">
    <property type="component" value="Unassembled WGS sequence"/>
</dbReference>
<reference evidence="3" key="1">
    <citation type="submission" date="2016-10" db="EMBL/GenBank/DDBJ databases">
        <authorList>
            <person name="Varghese N."/>
            <person name="Submissions S."/>
        </authorList>
    </citation>
    <scope>NUCLEOTIDE SEQUENCE [LARGE SCALE GENOMIC DNA]</scope>
    <source>
        <strain evidence="3">DSM 23920</strain>
    </source>
</reference>
<dbReference type="PROSITE" id="PS50943">
    <property type="entry name" value="HTH_CROC1"/>
    <property type="match status" value="1"/>
</dbReference>
<dbReference type="CDD" id="cd00093">
    <property type="entry name" value="HTH_XRE"/>
    <property type="match status" value="1"/>
</dbReference>
<dbReference type="Pfam" id="PF01381">
    <property type="entry name" value="HTH_3"/>
    <property type="match status" value="1"/>
</dbReference>
<proteinExistence type="predicted"/>
<dbReference type="SUPFAM" id="SSF47413">
    <property type="entry name" value="lambda repressor-like DNA-binding domains"/>
    <property type="match status" value="1"/>
</dbReference>
<organism evidence="2 3">
    <name type="scientific">Chitinophaga terrae</name>
    <name type="common">ex Kim and Jung 2007</name>
    <dbReference type="NCBI Taxonomy" id="408074"/>
    <lineage>
        <taxon>Bacteria</taxon>
        <taxon>Pseudomonadati</taxon>
        <taxon>Bacteroidota</taxon>
        <taxon>Chitinophagia</taxon>
        <taxon>Chitinophagales</taxon>
        <taxon>Chitinophagaceae</taxon>
        <taxon>Chitinophaga</taxon>
    </lineage>
</organism>
<dbReference type="AlphaFoldDB" id="A0A1H4A0M4"/>
<sequence length="121" mass="13895">MKIKTKQDYFTAMAEIEGLYQKGFSKLNSTEEKRLSLLAEAVEVWESIHYPMPINPRFPEIIEYLLNSKHMSQSDLAEELNISKGFLNQLLHGSKSPNTEVLKTIHTKFQIDGNLLLESLI</sequence>
<dbReference type="STRING" id="408074.SAMN05660909_01397"/>
<dbReference type="Gene3D" id="1.10.260.40">
    <property type="entry name" value="lambda repressor-like DNA-binding domains"/>
    <property type="match status" value="1"/>
</dbReference>
<dbReference type="InterPro" id="IPR001387">
    <property type="entry name" value="Cro/C1-type_HTH"/>
</dbReference>
<dbReference type="EMBL" id="FNRL01000005">
    <property type="protein sequence ID" value="SEA29440.1"/>
    <property type="molecule type" value="Genomic_DNA"/>
</dbReference>
<keyword evidence="3" id="KW-1185">Reference proteome</keyword>
<dbReference type="GO" id="GO:0003677">
    <property type="term" value="F:DNA binding"/>
    <property type="evidence" value="ECO:0007669"/>
    <property type="project" value="InterPro"/>
</dbReference>
<feature type="domain" description="HTH cro/C1-type" evidence="1">
    <location>
        <begin position="62"/>
        <end position="116"/>
    </location>
</feature>
<accession>A0A1H4A0M4</accession>
<dbReference type="OrthoDB" id="9796786at2"/>
<gene>
    <name evidence="2" type="ORF">SAMN05660909_01397</name>
</gene>
<name>A0A1H4A0M4_9BACT</name>
<protein>
    <submittedName>
        <fullName evidence="2">Antitoxin component HigA of the HigAB toxin-antitoxin module, contains an N-terminal HTH domain</fullName>
    </submittedName>
</protein>
<evidence type="ECO:0000259" key="1">
    <source>
        <dbReference type="PROSITE" id="PS50943"/>
    </source>
</evidence>
<evidence type="ECO:0000313" key="3">
    <source>
        <dbReference type="Proteomes" id="UP000199656"/>
    </source>
</evidence>